<dbReference type="EC" id="2.7.13.3" evidence="2"/>
<proteinExistence type="predicted"/>
<evidence type="ECO:0000256" key="3">
    <source>
        <dbReference type="ARBA" id="ARBA00022553"/>
    </source>
</evidence>
<evidence type="ECO:0000256" key="2">
    <source>
        <dbReference type="ARBA" id="ARBA00012438"/>
    </source>
</evidence>
<dbReference type="CDD" id="cd00082">
    <property type="entry name" value="HisKA"/>
    <property type="match status" value="1"/>
</dbReference>
<comment type="catalytic activity">
    <reaction evidence="1">
        <text>ATP + protein L-histidine = ADP + protein N-phospho-L-histidine.</text>
        <dbReference type="EC" id="2.7.13.3"/>
    </reaction>
</comment>
<dbReference type="SUPFAM" id="SSF55874">
    <property type="entry name" value="ATPase domain of HSP90 chaperone/DNA topoisomerase II/histidine kinase"/>
    <property type="match status" value="1"/>
</dbReference>
<feature type="domain" description="Histidine kinase" evidence="7">
    <location>
        <begin position="133"/>
        <end position="358"/>
    </location>
</feature>
<dbReference type="SUPFAM" id="SSF47384">
    <property type="entry name" value="Homodimeric domain of signal transducing histidine kinase"/>
    <property type="match status" value="1"/>
</dbReference>
<dbReference type="SMART" id="SM00387">
    <property type="entry name" value="HATPase_c"/>
    <property type="match status" value="1"/>
</dbReference>
<dbReference type="AlphaFoldDB" id="A0A2B8BK89"/>
<reference evidence="9" key="1">
    <citation type="submission" date="2017-10" db="EMBL/GenBank/DDBJ databases">
        <authorList>
            <person name="Kravchenko I.K."/>
            <person name="Grouzdev D.S."/>
        </authorList>
    </citation>
    <scope>NUCLEOTIDE SEQUENCE [LARGE SCALE GENOMIC DNA]</scope>
    <source>
        <strain evidence="9">B2</strain>
    </source>
</reference>
<keyword evidence="6" id="KW-0902">Two-component regulatory system</keyword>
<evidence type="ECO:0000313" key="8">
    <source>
        <dbReference type="EMBL" id="PGH58139.1"/>
    </source>
</evidence>
<dbReference type="InterPro" id="IPR005467">
    <property type="entry name" value="His_kinase_dom"/>
</dbReference>
<evidence type="ECO:0000256" key="6">
    <source>
        <dbReference type="ARBA" id="ARBA00023012"/>
    </source>
</evidence>
<comment type="caution">
    <text evidence="8">The sequence shown here is derived from an EMBL/GenBank/DDBJ whole genome shotgun (WGS) entry which is preliminary data.</text>
</comment>
<keyword evidence="3" id="KW-0597">Phosphoprotein</keyword>
<evidence type="ECO:0000313" key="9">
    <source>
        <dbReference type="Proteomes" id="UP000225379"/>
    </source>
</evidence>
<organism evidence="8 9">
    <name type="scientific">Azospirillum palustre</name>
    <dbReference type="NCBI Taxonomy" id="2044885"/>
    <lineage>
        <taxon>Bacteria</taxon>
        <taxon>Pseudomonadati</taxon>
        <taxon>Pseudomonadota</taxon>
        <taxon>Alphaproteobacteria</taxon>
        <taxon>Rhodospirillales</taxon>
        <taxon>Azospirillaceae</taxon>
        <taxon>Azospirillum</taxon>
    </lineage>
</organism>
<dbReference type="RefSeq" id="WP_098736122.1">
    <property type="nucleotide sequence ID" value="NZ_PDKW01000039.1"/>
</dbReference>
<accession>A0A2B8BK89</accession>
<dbReference type="Gene3D" id="3.30.565.10">
    <property type="entry name" value="Histidine kinase-like ATPase, C-terminal domain"/>
    <property type="match status" value="1"/>
</dbReference>
<dbReference type="Pfam" id="PF00512">
    <property type="entry name" value="HisKA"/>
    <property type="match status" value="1"/>
</dbReference>
<dbReference type="PANTHER" id="PTHR43711">
    <property type="entry name" value="TWO-COMPONENT HISTIDINE KINASE"/>
    <property type="match status" value="1"/>
</dbReference>
<name>A0A2B8BK89_9PROT</name>
<keyword evidence="5 8" id="KW-0418">Kinase</keyword>
<keyword evidence="4" id="KW-0808">Transferase</keyword>
<dbReference type="InterPro" id="IPR036890">
    <property type="entry name" value="HATPase_C_sf"/>
</dbReference>
<evidence type="ECO:0000256" key="5">
    <source>
        <dbReference type="ARBA" id="ARBA00022777"/>
    </source>
</evidence>
<dbReference type="InterPro" id="IPR003661">
    <property type="entry name" value="HisK_dim/P_dom"/>
</dbReference>
<dbReference type="EMBL" id="PDKW01000039">
    <property type="protein sequence ID" value="PGH58139.1"/>
    <property type="molecule type" value="Genomic_DNA"/>
</dbReference>
<dbReference type="PANTHER" id="PTHR43711:SF26">
    <property type="entry name" value="SENSOR HISTIDINE KINASE RCSC"/>
    <property type="match status" value="1"/>
</dbReference>
<protein>
    <recommendedName>
        <fullName evidence="2">histidine kinase</fullName>
        <ecNumber evidence="2">2.7.13.3</ecNumber>
    </recommendedName>
</protein>
<dbReference type="Proteomes" id="UP000225379">
    <property type="component" value="Unassembled WGS sequence"/>
</dbReference>
<dbReference type="PROSITE" id="PS50109">
    <property type="entry name" value="HIS_KIN"/>
    <property type="match status" value="1"/>
</dbReference>
<evidence type="ECO:0000259" key="7">
    <source>
        <dbReference type="PROSITE" id="PS50109"/>
    </source>
</evidence>
<evidence type="ECO:0000256" key="4">
    <source>
        <dbReference type="ARBA" id="ARBA00022679"/>
    </source>
</evidence>
<dbReference type="InterPro" id="IPR003594">
    <property type="entry name" value="HATPase_dom"/>
</dbReference>
<dbReference type="OrthoDB" id="6115735at2"/>
<gene>
    <name evidence="8" type="ORF">CRT60_09375</name>
</gene>
<evidence type="ECO:0000256" key="1">
    <source>
        <dbReference type="ARBA" id="ARBA00000085"/>
    </source>
</evidence>
<sequence length="361" mass="37733">MPSLSVTMPDLNRLPALELLAGLATPLWLARPEDGGVVWLNGTARALLDPDAAGGGLRIEPAEPVAATGGTKTGRAVIVRGADGPPLALTARIGPVPDWDLILVEGAAESADLKAQALELAAANRRKSEYVHHLSHELRTPLTAVIGFAEILRDRLLGPPDSPRYGEAAAQIVAAGDYMLELINNLLDLARIEAGRPDLHEEECPPALIVDATLSMMACRAERSGVTLSADLPPDLPVLWADPSLVRQMLTNLVGNALKFTAAGGHVTVSAEREADGGLVLAVADDGRGMPPDRIPQALTAFAQLHDPAYDPMTVAQHGSGLGLPLTAALVELHGGSLAVDSALGRGTTVRLRFPPQRVVG</sequence>
<dbReference type="PRINTS" id="PR00344">
    <property type="entry name" value="BCTRLSENSOR"/>
</dbReference>
<dbReference type="Gene3D" id="1.10.287.130">
    <property type="match status" value="1"/>
</dbReference>
<dbReference type="GO" id="GO:0000155">
    <property type="term" value="F:phosphorelay sensor kinase activity"/>
    <property type="evidence" value="ECO:0007669"/>
    <property type="project" value="InterPro"/>
</dbReference>
<dbReference type="InterPro" id="IPR004358">
    <property type="entry name" value="Sig_transdc_His_kin-like_C"/>
</dbReference>
<dbReference type="InterPro" id="IPR036097">
    <property type="entry name" value="HisK_dim/P_sf"/>
</dbReference>
<dbReference type="SMART" id="SM00388">
    <property type="entry name" value="HisKA"/>
    <property type="match status" value="1"/>
</dbReference>
<dbReference type="Pfam" id="PF02518">
    <property type="entry name" value="HATPase_c"/>
    <property type="match status" value="1"/>
</dbReference>
<dbReference type="InterPro" id="IPR050736">
    <property type="entry name" value="Sensor_HK_Regulatory"/>
</dbReference>
<keyword evidence="9" id="KW-1185">Reference proteome</keyword>